<evidence type="ECO:0000256" key="1">
    <source>
        <dbReference type="SAM" id="SignalP"/>
    </source>
</evidence>
<dbReference type="AlphaFoldDB" id="A0A4R1Y0R3"/>
<dbReference type="InterPro" id="IPR000259">
    <property type="entry name" value="Adhesion_dom_fimbrial"/>
</dbReference>
<gene>
    <name evidence="3" type="ORF">EC844_10334</name>
</gene>
<accession>A0A4R1Y0R3</accession>
<feature type="signal peptide" evidence="1">
    <location>
        <begin position="1"/>
        <end position="33"/>
    </location>
</feature>
<dbReference type="Pfam" id="PF00419">
    <property type="entry name" value="Fimbrial"/>
    <property type="match status" value="1"/>
</dbReference>
<dbReference type="GO" id="GO:0007155">
    <property type="term" value="P:cell adhesion"/>
    <property type="evidence" value="ECO:0007669"/>
    <property type="project" value="InterPro"/>
</dbReference>
<sequence>MNDLKRRTAHRSKRCCLYLSGLLLTTAITTAHAAAELSSQSTLTIRVEVSDPTCTINNNAKQISVNFGDDVLTTDIDGKNYMRDILYSLQCDSGVNNSMRLRMVGNQGFNADYLYTNKPGLGIVFYLGNEQLKLNQWANIRSSALPTLKAAPIRQPEVRLSGGGFIANATLYIDYQ</sequence>
<dbReference type="Gene3D" id="2.60.40.1090">
    <property type="entry name" value="Fimbrial-type adhesion domain"/>
    <property type="match status" value="1"/>
</dbReference>
<dbReference type="InterPro" id="IPR036937">
    <property type="entry name" value="Adhesion_dom_fimbrial_sf"/>
</dbReference>
<dbReference type="Proteomes" id="UP000294963">
    <property type="component" value="Unassembled WGS sequence"/>
</dbReference>
<keyword evidence="4" id="KW-1185">Reference proteome</keyword>
<evidence type="ECO:0000259" key="2">
    <source>
        <dbReference type="Pfam" id="PF00419"/>
    </source>
</evidence>
<feature type="domain" description="Fimbrial-type adhesion" evidence="2">
    <location>
        <begin position="45"/>
        <end position="176"/>
    </location>
</feature>
<proteinExistence type="predicted"/>
<feature type="chain" id="PRO_5020835552" evidence="1">
    <location>
        <begin position="34"/>
        <end position="176"/>
    </location>
</feature>
<evidence type="ECO:0000313" key="3">
    <source>
        <dbReference type="EMBL" id="TCM69091.1"/>
    </source>
</evidence>
<reference evidence="3 4" key="1">
    <citation type="submission" date="2019-03" db="EMBL/GenBank/DDBJ databases">
        <title>Genomic analyses of the natural microbiome of Caenorhabditis elegans.</title>
        <authorList>
            <person name="Samuel B."/>
        </authorList>
    </citation>
    <scope>NUCLEOTIDE SEQUENCE [LARGE SCALE GENOMIC DNA]</scope>
    <source>
        <strain evidence="3 4">JUb89</strain>
    </source>
</reference>
<dbReference type="OrthoDB" id="7007417at2"/>
<comment type="caution">
    <text evidence="3">The sequence shown here is derived from an EMBL/GenBank/DDBJ whole genome shotgun (WGS) entry which is preliminary data.</text>
</comment>
<protein>
    <submittedName>
        <fullName evidence="3">Type 1 fimbria pilin</fullName>
    </submittedName>
</protein>
<dbReference type="InterPro" id="IPR008966">
    <property type="entry name" value="Adhesion_dom_sf"/>
</dbReference>
<dbReference type="SUPFAM" id="SSF49401">
    <property type="entry name" value="Bacterial adhesins"/>
    <property type="match status" value="1"/>
</dbReference>
<evidence type="ECO:0000313" key="4">
    <source>
        <dbReference type="Proteomes" id="UP000294963"/>
    </source>
</evidence>
<dbReference type="GO" id="GO:0009289">
    <property type="term" value="C:pilus"/>
    <property type="evidence" value="ECO:0007669"/>
    <property type="project" value="InterPro"/>
</dbReference>
<organism evidence="3 4">
    <name type="scientific">Acinetobacter calcoaceticus</name>
    <dbReference type="NCBI Taxonomy" id="471"/>
    <lineage>
        <taxon>Bacteria</taxon>
        <taxon>Pseudomonadati</taxon>
        <taxon>Pseudomonadota</taxon>
        <taxon>Gammaproteobacteria</taxon>
        <taxon>Moraxellales</taxon>
        <taxon>Moraxellaceae</taxon>
        <taxon>Acinetobacter</taxon>
        <taxon>Acinetobacter calcoaceticus/baumannii complex</taxon>
    </lineage>
</organism>
<name>A0A4R1Y0R3_ACICA</name>
<dbReference type="EMBL" id="SLVJ01000003">
    <property type="protein sequence ID" value="TCM69091.1"/>
    <property type="molecule type" value="Genomic_DNA"/>
</dbReference>
<keyword evidence="1" id="KW-0732">Signal</keyword>